<reference evidence="1 2" key="1">
    <citation type="submission" date="2024-10" db="EMBL/GenBank/DDBJ databases">
        <title>The Natural Products Discovery Center: Release of the First 8490 Sequenced Strains for Exploring Actinobacteria Biosynthetic Diversity.</title>
        <authorList>
            <person name="Kalkreuter E."/>
            <person name="Kautsar S.A."/>
            <person name="Yang D."/>
            <person name="Bader C.D."/>
            <person name="Teijaro C.N."/>
            <person name="Fluegel L."/>
            <person name="Davis C.M."/>
            <person name="Simpson J.R."/>
            <person name="Lauterbach L."/>
            <person name="Steele A.D."/>
            <person name="Gui C."/>
            <person name="Meng S."/>
            <person name="Li G."/>
            <person name="Viehrig K."/>
            <person name="Ye F."/>
            <person name="Su P."/>
            <person name="Kiefer A.F."/>
            <person name="Nichols A."/>
            <person name="Cepeda A.J."/>
            <person name="Yan W."/>
            <person name="Fan B."/>
            <person name="Jiang Y."/>
            <person name="Adhikari A."/>
            <person name="Zheng C.-J."/>
            <person name="Schuster L."/>
            <person name="Cowan T.M."/>
            <person name="Smanski M.J."/>
            <person name="Chevrette M.G."/>
            <person name="De Carvalho L.P.S."/>
            <person name="Shen B."/>
        </authorList>
    </citation>
    <scope>NUCLEOTIDE SEQUENCE [LARGE SCALE GENOMIC DNA]</scope>
    <source>
        <strain evidence="1 2">NPDC002593</strain>
    </source>
</reference>
<evidence type="ECO:0000313" key="2">
    <source>
        <dbReference type="Proteomes" id="UP001601992"/>
    </source>
</evidence>
<protein>
    <submittedName>
        <fullName evidence="1">DUF5685 family protein</fullName>
    </submittedName>
</protein>
<gene>
    <name evidence="1" type="ORF">ACFYXQ_09685</name>
</gene>
<name>A0ABW6RVI2_9NOCA</name>
<keyword evidence="2" id="KW-1185">Reference proteome</keyword>
<dbReference type="RefSeq" id="WP_051192535.1">
    <property type="nucleotide sequence ID" value="NZ_JBIAQY010000003.1"/>
</dbReference>
<evidence type="ECO:0000313" key="1">
    <source>
        <dbReference type="EMBL" id="MFF3568035.1"/>
    </source>
</evidence>
<dbReference type="InterPro" id="IPR043740">
    <property type="entry name" value="DUF5685"/>
</dbReference>
<sequence>MFGIIRPCRHRLGEELSSAWMAQLCGLCLALRDDHGQAARMATNYDGLIISALVDAQAPATTRRSAGPCPLRAMRTADVATGDSVRLAATVSLVLAAAKVRDHVEDGDGVAGTAGIRPAARRIAQRWARQGAETGAGLGFDTAVLLEAVDRQIAVESAAGPQTTLLELTEPTEAATAAAFGHTALLAGRPGNEAALTEAGRLFGRVAHLVDAVEDLHEDLAHGKWNPLAATGTPAQETHRLCTDALLGIELALAEVEFTDGRLVHRLLTKELGRSIRRTFGHSGHESCRVDHRTDHRVVNRRWRRGGYGPPPPGYGYPPQGYGGYPPPGYGYGPPPRRRSGFCLPFCEGVICCECCRCEEECCCCACEGCDCCGESCCDC</sequence>
<proteinExistence type="predicted"/>
<dbReference type="Proteomes" id="UP001601992">
    <property type="component" value="Unassembled WGS sequence"/>
</dbReference>
<dbReference type="Pfam" id="PF18937">
    <property type="entry name" value="DUF5685"/>
    <property type="match status" value="1"/>
</dbReference>
<dbReference type="EMBL" id="JBIAQY010000003">
    <property type="protein sequence ID" value="MFF3568035.1"/>
    <property type="molecule type" value="Genomic_DNA"/>
</dbReference>
<accession>A0ABW6RVI2</accession>
<organism evidence="1 2">
    <name type="scientific">Nocardia jiangxiensis</name>
    <dbReference type="NCBI Taxonomy" id="282685"/>
    <lineage>
        <taxon>Bacteria</taxon>
        <taxon>Bacillati</taxon>
        <taxon>Actinomycetota</taxon>
        <taxon>Actinomycetes</taxon>
        <taxon>Mycobacteriales</taxon>
        <taxon>Nocardiaceae</taxon>
        <taxon>Nocardia</taxon>
    </lineage>
</organism>
<comment type="caution">
    <text evidence="1">The sequence shown here is derived from an EMBL/GenBank/DDBJ whole genome shotgun (WGS) entry which is preliminary data.</text>
</comment>